<dbReference type="AlphaFoldDB" id="A0A7K3M187"/>
<keyword evidence="3" id="KW-1185">Reference proteome</keyword>
<organism evidence="2 3">
    <name type="scientific">Phytoactinopolyspora mesophila</name>
    <dbReference type="NCBI Taxonomy" id="2650750"/>
    <lineage>
        <taxon>Bacteria</taxon>
        <taxon>Bacillati</taxon>
        <taxon>Actinomycetota</taxon>
        <taxon>Actinomycetes</taxon>
        <taxon>Jiangellales</taxon>
        <taxon>Jiangellaceae</taxon>
        <taxon>Phytoactinopolyspora</taxon>
    </lineage>
</organism>
<dbReference type="GO" id="GO:0005524">
    <property type="term" value="F:ATP binding"/>
    <property type="evidence" value="ECO:0007669"/>
    <property type="project" value="InterPro"/>
</dbReference>
<evidence type="ECO:0000313" key="2">
    <source>
        <dbReference type="EMBL" id="NDL57039.1"/>
    </source>
</evidence>
<evidence type="ECO:0000259" key="1">
    <source>
        <dbReference type="PROSITE" id="PS51192"/>
    </source>
</evidence>
<dbReference type="Pfam" id="PF13307">
    <property type="entry name" value="Helicase_C_2"/>
    <property type="match status" value="1"/>
</dbReference>
<dbReference type="SMART" id="SM00487">
    <property type="entry name" value="DEXDc"/>
    <property type="match status" value="1"/>
</dbReference>
<dbReference type="PROSITE" id="PS51192">
    <property type="entry name" value="HELICASE_ATP_BIND_1"/>
    <property type="match status" value="1"/>
</dbReference>
<dbReference type="InterPro" id="IPR027417">
    <property type="entry name" value="P-loop_NTPase"/>
</dbReference>
<dbReference type="GO" id="GO:0003677">
    <property type="term" value="F:DNA binding"/>
    <property type="evidence" value="ECO:0007669"/>
    <property type="project" value="InterPro"/>
</dbReference>
<dbReference type="Pfam" id="PF04851">
    <property type="entry name" value="ResIII"/>
    <property type="match status" value="1"/>
</dbReference>
<dbReference type="EMBL" id="WLZY01000002">
    <property type="protein sequence ID" value="NDL57039.1"/>
    <property type="molecule type" value="Genomic_DNA"/>
</dbReference>
<protein>
    <recommendedName>
        <fullName evidence="1">Helicase ATP-binding domain-containing protein</fullName>
    </recommendedName>
</protein>
<evidence type="ECO:0000313" key="3">
    <source>
        <dbReference type="Proteomes" id="UP000460435"/>
    </source>
</evidence>
<feature type="domain" description="Helicase ATP-binding" evidence="1">
    <location>
        <begin position="50"/>
        <end position="179"/>
    </location>
</feature>
<reference evidence="2 3" key="1">
    <citation type="submission" date="2019-11" db="EMBL/GenBank/DDBJ databases">
        <authorList>
            <person name="Li X.-J."/>
            <person name="Feng X.-M."/>
        </authorList>
    </citation>
    <scope>NUCLEOTIDE SEQUENCE [LARGE SCALE GENOMIC DNA]</scope>
    <source>
        <strain evidence="2 3">XMNu-373</strain>
    </source>
</reference>
<dbReference type="GO" id="GO:0006139">
    <property type="term" value="P:nucleobase-containing compound metabolic process"/>
    <property type="evidence" value="ECO:0007669"/>
    <property type="project" value="InterPro"/>
</dbReference>
<accession>A0A7K3M187</accession>
<name>A0A7K3M187_9ACTN</name>
<dbReference type="Gene3D" id="3.40.50.300">
    <property type="entry name" value="P-loop containing nucleotide triphosphate hydrolases"/>
    <property type="match status" value="2"/>
</dbReference>
<dbReference type="SUPFAM" id="SSF52540">
    <property type="entry name" value="P-loop containing nucleoside triphosphate hydrolases"/>
    <property type="match status" value="1"/>
</dbReference>
<proteinExistence type="predicted"/>
<comment type="caution">
    <text evidence="2">The sequence shown here is derived from an EMBL/GenBank/DDBJ whole genome shotgun (WGS) entry which is preliminary data.</text>
</comment>
<dbReference type="Proteomes" id="UP000460435">
    <property type="component" value="Unassembled WGS sequence"/>
</dbReference>
<dbReference type="InterPro" id="IPR006555">
    <property type="entry name" value="ATP-dep_Helicase_C"/>
</dbReference>
<dbReference type="InterPro" id="IPR014001">
    <property type="entry name" value="Helicase_ATP-bd"/>
</dbReference>
<sequence>MNMEFDFSTITAGTDLNAIREPVALFDALPSKEQGLGYLRQVQATVLDRWSPRRDETDLVVKMNTGTGKTIVGLLILQVGLHDGVGPALYLALTPQLAERAAAEARRLGLSAVTDPRNAKFRQGQAICITSLQVLFNGKTKFGLADSESPQQVGMVVVDDAHSAITRLEEYSRILIPSADDAYTALMELFEDDLEAQGAAKLMDIKTGEPGAVMRIPFWAWQDRASEVLKVLHPLRNSPMLEWVWPLLKDHLPVCEATLTTNGIEVASPLPPIQQFPSYVEAKRRVYMTATLANDSALVTHFAANAVTVANPIVPDSAADLGDRLVLVPQQLVPDLSDNELRTAIASIAVTDNVVVLVPSWARAQGWTEVANETVSKADEIDAAVARLRAEPVGLVVIVNQYDGIDLPDDACRVLVIDGLPQAASASERREATALRDTNTIITRHVQRFEQGMGRGVRSREDRCAVLVMGRRLVELISLPDVRGRLSPGTRAQVELSRQVARILEGRSDVTMDGVVDLIRKVIDGAEDFKSAARQALLDVTYETAPLAATAVHERAAYDAAVRGMHEAAADAADNAVNVARQVLNDDRLAGWFAEKAAAYRHATDPIRAQTLLAGATASNSAILRPISGLEFKSSRPTRRQAEAATKYLADRYTDGGHLRVGVEALIADLEWDPERTEEAEHAWSELADHLGFSGQRPEAQIRKGSDVLWTDSDGNRFVIEVKSGARAALISKRDINQLGGSLRWAEQSLTGTNQFVPVIVHPGHLVERTGTPPTGTRAVDTDMHDKLMGAVRAYATALAVDDRFRDPQTVQEQLVHLHFNGLEFPAHYGVAVKVES</sequence>
<dbReference type="GO" id="GO:0016818">
    <property type="term" value="F:hydrolase activity, acting on acid anhydrides, in phosphorus-containing anhydrides"/>
    <property type="evidence" value="ECO:0007669"/>
    <property type="project" value="InterPro"/>
</dbReference>
<dbReference type="InterPro" id="IPR006935">
    <property type="entry name" value="Helicase/UvrB_N"/>
</dbReference>
<dbReference type="GO" id="GO:0004386">
    <property type="term" value="F:helicase activity"/>
    <property type="evidence" value="ECO:0007669"/>
    <property type="project" value="InterPro"/>
</dbReference>
<dbReference type="SMART" id="SM00491">
    <property type="entry name" value="HELICc2"/>
    <property type="match status" value="1"/>
</dbReference>
<gene>
    <name evidence="2" type="ORF">F7O44_08150</name>
</gene>